<dbReference type="PANTHER" id="PTHR23084">
    <property type="entry name" value="PHOSPHATIDYLINOSITOL-4-PHOSPHATE 5-KINASE RELATED"/>
    <property type="match status" value="1"/>
</dbReference>
<dbReference type="PANTHER" id="PTHR23084:SF179">
    <property type="entry name" value="OS10G0565000 PROTEIN"/>
    <property type="match status" value="1"/>
</dbReference>
<evidence type="ECO:0000313" key="4">
    <source>
        <dbReference type="Proteomes" id="UP001431209"/>
    </source>
</evidence>
<comment type="caution">
    <text evidence="3">The sequence shown here is derived from an EMBL/GenBank/DDBJ whole genome shotgun (WGS) entry which is preliminary data.</text>
</comment>
<name>A0AAW2ZQR1_9EUKA</name>
<dbReference type="Pfam" id="PF02493">
    <property type="entry name" value="MORN"/>
    <property type="match status" value="7"/>
</dbReference>
<keyword evidence="1" id="KW-0677">Repeat</keyword>
<organism evidence="3 4">
    <name type="scientific">Acrasis kona</name>
    <dbReference type="NCBI Taxonomy" id="1008807"/>
    <lineage>
        <taxon>Eukaryota</taxon>
        <taxon>Discoba</taxon>
        <taxon>Heterolobosea</taxon>
        <taxon>Tetramitia</taxon>
        <taxon>Eutetramitia</taxon>
        <taxon>Acrasidae</taxon>
        <taxon>Acrasis</taxon>
    </lineage>
</organism>
<reference evidence="3 4" key="1">
    <citation type="submission" date="2024-03" db="EMBL/GenBank/DDBJ databases">
        <title>The Acrasis kona genome and developmental transcriptomes reveal deep origins of eukaryotic multicellular pathways.</title>
        <authorList>
            <person name="Sheikh S."/>
            <person name="Fu C.-J."/>
            <person name="Brown M.W."/>
            <person name="Baldauf S.L."/>
        </authorList>
    </citation>
    <scope>NUCLEOTIDE SEQUENCE [LARGE SCALE GENOMIC DNA]</scope>
    <source>
        <strain evidence="3 4">ATCC MYA-3509</strain>
    </source>
</reference>
<dbReference type="AlphaFoldDB" id="A0AAW2ZQR1"/>
<dbReference type="SUPFAM" id="SSF82185">
    <property type="entry name" value="Histone H3 K4-specific methyltransferase SET7/9 N-terminal domain"/>
    <property type="match status" value="1"/>
</dbReference>
<dbReference type="Proteomes" id="UP001431209">
    <property type="component" value="Unassembled WGS sequence"/>
</dbReference>
<evidence type="ECO:0000256" key="1">
    <source>
        <dbReference type="ARBA" id="ARBA00022737"/>
    </source>
</evidence>
<dbReference type="SMART" id="SM00698">
    <property type="entry name" value="MORN"/>
    <property type="match status" value="7"/>
</dbReference>
<feature type="region of interest" description="Disordered" evidence="2">
    <location>
        <begin position="97"/>
        <end position="116"/>
    </location>
</feature>
<evidence type="ECO:0008006" key="5">
    <source>
        <dbReference type="Google" id="ProtNLM"/>
    </source>
</evidence>
<evidence type="ECO:0000256" key="2">
    <source>
        <dbReference type="SAM" id="MobiDB-lite"/>
    </source>
</evidence>
<dbReference type="EMBL" id="JAOPGA020001865">
    <property type="protein sequence ID" value="KAL0491800.1"/>
    <property type="molecule type" value="Genomic_DNA"/>
</dbReference>
<keyword evidence="4" id="KW-1185">Reference proteome</keyword>
<gene>
    <name evidence="3" type="ORF">AKO1_010241</name>
</gene>
<protein>
    <recommendedName>
        <fullName evidence="5">MORN repeat-containing protein 3</fullName>
    </recommendedName>
</protein>
<sequence length="253" mass="28793">MKDGKPHGKGVLTYPSQHVYDGEWFEGRSHGRGTFFGTNQLGAFRYDGTFLDDEMSGRGKFSWSNGDTFEGDWSHDMPNGSGIYKWKSNGAVYTGQMKDGKRHGKGTQTFSDGSKYDGEWRQDTKCGKGVELFSNSNRYEGFWLRNVRHGPGLYQLHMSNLPPVKEEPQDTKLSKLLKRMSLKRVASAPAELTSTKKTPPIQSGKFIEYIPYYQYWENGKRRENKELHAHDDPPSFEPPVEVALECGYSLEVK</sequence>
<accession>A0AAW2ZQR1</accession>
<dbReference type="InterPro" id="IPR003409">
    <property type="entry name" value="MORN"/>
</dbReference>
<evidence type="ECO:0000313" key="3">
    <source>
        <dbReference type="EMBL" id="KAL0491800.1"/>
    </source>
</evidence>
<dbReference type="Gene3D" id="2.20.110.10">
    <property type="entry name" value="Histone H3 K4-specific methyltransferase SET7/9 N-terminal domain"/>
    <property type="match status" value="2"/>
</dbReference>
<proteinExistence type="predicted"/>